<gene>
    <name evidence="3" type="ORF">UFOPK2579_00816</name>
</gene>
<dbReference type="InterPro" id="IPR023631">
    <property type="entry name" value="Amidase_dom"/>
</dbReference>
<name>A0A6J6PGG8_9ZZZZ</name>
<feature type="domain" description="Amidase" evidence="2">
    <location>
        <begin position="11"/>
        <end position="442"/>
    </location>
</feature>
<dbReference type="InterPro" id="IPR020556">
    <property type="entry name" value="Amidase_CS"/>
</dbReference>
<evidence type="ECO:0000259" key="2">
    <source>
        <dbReference type="Pfam" id="PF01425"/>
    </source>
</evidence>
<accession>A0A6J6PGG8</accession>
<feature type="region of interest" description="Disordered" evidence="1">
    <location>
        <begin position="126"/>
        <end position="145"/>
    </location>
</feature>
<dbReference type="SUPFAM" id="SSF75304">
    <property type="entry name" value="Amidase signature (AS) enzymes"/>
    <property type="match status" value="1"/>
</dbReference>
<proteinExistence type="predicted"/>
<dbReference type="PANTHER" id="PTHR11895:SF176">
    <property type="entry name" value="AMIDASE AMID-RELATED"/>
    <property type="match status" value="1"/>
</dbReference>
<sequence>MLQAGRLSSAELTAACLDRSRARDGATTAWIRVYPEYAAQLAKAADKRLAGARRGGPAAPLLSGVPLALKDLYAAKGLPVTASSRVLSGNIAPGDSTAWARLKAAGMVLLGHAETDEFAVGVGTPQSGNPWDPARSPGGSSGGSGAVLGARLAPAALGSDTGGSLRLPATACGITALKPTFGLVSAHGVIPLVWGRDHAGPMARSAADVSLLLSYLAGHDQHDPATLSAPVVPRSAYPTMASKSRKPYAGMRFGVVRADVDGLPAATAEIFARFLTEVRELGGTLVDVALPANPTGQGGTTMLAEICETGVYHSQFLPGSTGKYRLEYQAILTAAIALQRTLSVGDYLRYEQDRVRFQHEYNAMFVADRLTAILVPGSSTDGASRADLAGVTVLSGSVPGNVTWANWSGAPAICTPAGLSAATGMPFGVQIGMRPWQDTEVLQIAIDYQHAFPYWEQAPPALDSPREIPTAKVVASTSTVADPTGTIATRPAISPIPTLASDPVAF</sequence>
<dbReference type="Gene3D" id="3.90.1300.10">
    <property type="entry name" value="Amidase signature (AS) domain"/>
    <property type="match status" value="1"/>
</dbReference>
<dbReference type="InterPro" id="IPR000120">
    <property type="entry name" value="Amidase"/>
</dbReference>
<evidence type="ECO:0000313" key="3">
    <source>
        <dbReference type="EMBL" id="CAB4698591.1"/>
    </source>
</evidence>
<protein>
    <submittedName>
        <fullName evidence="3">Unannotated protein</fullName>
    </submittedName>
</protein>
<reference evidence="3" key="1">
    <citation type="submission" date="2020-05" db="EMBL/GenBank/DDBJ databases">
        <authorList>
            <person name="Chiriac C."/>
            <person name="Salcher M."/>
            <person name="Ghai R."/>
            <person name="Kavagutti S V."/>
        </authorList>
    </citation>
    <scope>NUCLEOTIDE SEQUENCE</scope>
</reference>
<dbReference type="GO" id="GO:0003824">
    <property type="term" value="F:catalytic activity"/>
    <property type="evidence" value="ECO:0007669"/>
    <property type="project" value="InterPro"/>
</dbReference>
<dbReference type="InterPro" id="IPR036928">
    <property type="entry name" value="AS_sf"/>
</dbReference>
<dbReference type="PANTHER" id="PTHR11895">
    <property type="entry name" value="TRANSAMIDASE"/>
    <property type="match status" value="1"/>
</dbReference>
<dbReference type="PROSITE" id="PS00571">
    <property type="entry name" value="AMIDASES"/>
    <property type="match status" value="1"/>
</dbReference>
<evidence type="ECO:0000256" key="1">
    <source>
        <dbReference type="SAM" id="MobiDB-lite"/>
    </source>
</evidence>
<dbReference type="AlphaFoldDB" id="A0A6J6PGG8"/>
<dbReference type="EMBL" id="CAEZXR010000075">
    <property type="protein sequence ID" value="CAB4698591.1"/>
    <property type="molecule type" value="Genomic_DNA"/>
</dbReference>
<organism evidence="3">
    <name type="scientific">freshwater metagenome</name>
    <dbReference type="NCBI Taxonomy" id="449393"/>
    <lineage>
        <taxon>unclassified sequences</taxon>
        <taxon>metagenomes</taxon>
        <taxon>ecological metagenomes</taxon>
    </lineage>
</organism>
<dbReference type="Pfam" id="PF01425">
    <property type="entry name" value="Amidase"/>
    <property type="match status" value="1"/>
</dbReference>